<proteinExistence type="predicted"/>
<dbReference type="GO" id="GO:0015038">
    <property type="term" value="F:glutathione disulfide oxidoreductase activity"/>
    <property type="evidence" value="ECO:0007669"/>
    <property type="project" value="TreeGrafter"/>
</dbReference>
<name>A0AAU9JXN5_9CILI</name>
<dbReference type="EMBL" id="CAJZBQ010000054">
    <property type="protein sequence ID" value="CAG9332448.1"/>
    <property type="molecule type" value="Genomic_DNA"/>
</dbReference>
<dbReference type="SUPFAM" id="SSF52833">
    <property type="entry name" value="Thioredoxin-like"/>
    <property type="match status" value="1"/>
</dbReference>
<dbReference type="GO" id="GO:0005737">
    <property type="term" value="C:cytoplasm"/>
    <property type="evidence" value="ECO:0007669"/>
    <property type="project" value="TreeGrafter"/>
</dbReference>
<dbReference type="Proteomes" id="UP001162131">
    <property type="component" value="Unassembled WGS sequence"/>
</dbReference>
<evidence type="ECO:0000313" key="3">
    <source>
        <dbReference type="Proteomes" id="UP001162131"/>
    </source>
</evidence>
<dbReference type="PANTHER" id="PTHR45694:SF18">
    <property type="entry name" value="GLUTAREDOXIN-1-RELATED"/>
    <property type="match status" value="1"/>
</dbReference>
<accession>A0AAU9JXN5</accession>
<dbReference type="InterPro" id="IPR036249">
    <property type="entry name" value="Thioredoxin-like_sf"/>
</dbReference>
<sequence length="123" mass="13967">MGIRQSAQCPVKPEVLETVKLHSVVIYSRHLDPSSFKAENLLRRIGVDPYVIEVEFEENQRMIMRALFQMTGQVTLPIIFIGGKFVGSTLELSKGIKSGYIQILLKRNNVEITESEESDEDNQ</sequence>
<organism evidence="2 3">
    <name type="scientific">Blepharisma stoltei</name>
    <dbReference type="NCBI Taxonomy" id="1481888"/>
    <lineage>
        <taxon>Eukaryota</taxon>
        <taxon>Sar</taxon>
        <taxon>Alveolata</taxon>
        <taxon>Ciliophora</taxon>
        <taxon>Postciliodesmatophora</taxon>
        <taxon>Heterotrichea</taxon>
        <taxon>Heterotrichida</taxon>
        <taxon>Blepharismidae</taxon>
        <taxon>Blepharisma</taxon>
    </lineage>
</organism>
<evidence type="ECO:0000259" key="1">
    <source>
        <dbReference type="Pfam" id="PF00462"/>
    </source>
</evidence>
<dbReference type="GO" id="GO:0034599">
    <property type="term" value="P:cellular response to oxidative stress"/>
    <property type="evidence" value="ECO:0007669"/>
    <property type="project" value="TreeGrafter"/>
</dbReference>
<dbReference type="InterPro" id="IPR002109">
    <property type="entry name" value="Glutaredoxin"/>
</dbReference>
<evidence type="ECO:0000313" key="2">
    <source>
        <dbReference type="EMBL" id="CAG9332448.1"/>
    </source>
</evidence>
<comment type="caution">
    <text evidence="2">The sequence shown here is derived from an EMBL/GenBank/DDBJ whole genome shotgun (WGS) entry which is preliminary data.</text>
</comment>
<reference evidence="2" key="1">
    <citation type="submission" date="2021-09" db="EMBL/GenBank/DDBJ databases">
        <authorList>
            <consortium name="AG Swart"/>
            <person name="Singh M."/>
            <person name="Singh A."/>
            <person name="Seah K."/>
            <person name="Emmerich C."/>
        </authorList>
    </citation>
    <scope>NUCLEOTIDE SEQUENCE</scope>
    <source>
        <strain evidence="2">ATCC30299</strain>
    </source>
</reference>
<dbReference type="AlphaFoldDB" id="A0AAU9JXN5"/>
<dbReference type="PANTHER" id="PTHR45694">
    <property type="entry name" value="GLUTAREDOXIN 2"/>
    <property type="match status" value="1"/>
</dbReference>
<gene>
    <name evidence="2" type="ORF">BSTOLATCC_MIC55894</name>
</gene>
<keyword evidence="3" id="KW-1185">Reference proteome</keyword>
<dbReference type="Pfam" id="PF00462">
    <property type="entry name" value="Glutaredoxin"/>
    <property type="match status" value="1"/>
</dbReference>
<dbReference type="PROSITE" id="PS51354">
    <property type="entry name" value="GLUTAREDOXIN_2"/>
    <property type="match status" value="1"/>
</dbReference>
<dbReference type="Gene3D" id="3.40.30.10">
    <property type="entry name" value="Glutaredoxin"/>
    <property type="match status" value="1"/>
</dbReference>
<feature type="domain" description="Glutaredoxin" evidence="1">
    <location>
        <begin position="24"/>
        <end position="86"/>
    </location>
</feature>
<protein>
    <recommendedName>
        <fullName evidence="1">Glutaredoxin domain-containing protein</fullName>
    </recommendedName>
</protein>